<dbReference type="EMBL" id="PXYW01000065">
    <property type="protein sequence ID" value="PSR31360.1"/>
    <property type="molecule type" value="Genomic_DNA"/>
</dbReference>
<accession>A0A2T2XA42</accession>
<comment type="caution">
    <text evidence="2">The sequence shown here is derived from an EMBL/GenBank/DDBJ whole genome shotgun (WGS) entry which is preliminary data.</text>
</comment>
<organism evidence="2 3">
    <name type="scientific">Sulfobacillus benefaciens</name>
    <dbReference type="NCBI Taxonomy" id="453960"/>
    <lineage>
        <taxon>Bacteria</taxon>
        <taxon>Bacillati</taxon>
        <taxon>Bacillota</taxon>
        <taxon>Clostridia</taxon>
        <taxon>Eubacteriales</taxon>
        <taxon>Clostridiales Family XVII. Incertae Sedis</taxon>
        <taxon>Sulfobacillus</taxon>
    </lineage>
</organism>
<protein>
    <recommendedName>
        <fullName evidence="4">Type II secretion system protein GspF domain-containing protein</fullName>
    </recommendedName>
</protein>
<evidence type="ECO:0000256" key="1">
    <source>
        <dbReference type="SAM" id="Phobius"/>
    </source>
</evidence>
<keyword evidence="1" id="KW-1133">Transmembrane helix</keyword>
<sequence length="278" mass="30332">MVLALIALGTCGMGLGVYWVLTPRGRFVFGVRPVAPGRAIAQAVLHAAARQMAAPVQRATDAMGWPMSRVLLITGVLTICGTLFATMIVWWLGFLLLAPLAYGSWRLAGHLVLNQYKIWQRRMVAGLPAMLAVLRVHLDLGRTVPDALSAVLPGVQDPLRKELTRTLSDMAMAQTRQTQNGRVPEARQALQRLADRVDRLEFRTVADTLTQTWGAKLSGAALEPLQDLLRITREQEAEELTGRLDVTMTTAPGLAVFAIAIWAMAGWILHSLGHGGLF</sequence>
<evidence type="ECO:0008006" key="4">
    <source>
        <dbReference type="Google" id="ProtNLM"/>
    </source>
</evidence>
<keyword evidence="1" id="KW-0812">Transmembrane</keyword>
<dbReference type="AlphaFoldDB" id="A0A2T2XA42"/>
<keyword evidence="1" id="KW-0472">Membrane</keyword>
<dbReference type="Proteomes" id="UP000242972">
    <property type="component" value="Unassembled WGS sequence"/>
</dbReference>
<feature type="transmembrane region" description="Helical" evidence="1">
    <location>
        <begin position="70"/>
        <end position="97"/>
    </location>
</feature>
<proteinExistence type="predicted"/>
<gene>
    <name evidence="2" type="ORF">C7B46_16935</name>
</gene>
<name>A0A2T2XA42_9FIRM</name>
<feature type="transmembrane region" description="Helical" evidence="1">
    <location>
        <begin position="251"/>
        <end position="269"/>
    </location>
</feature>
<evidence type="ECO:0000313" key="2">
    <source>
        <dbReference type="EMBL" id="PSR31360.1"/>
    </source>
</evidence>
<reference evidence="2 3" key="1">
    <citation type="journal article" date="2014" name="BMC Genomics">
        <title>Comparison of environmental and isolate Sulfobacillus genomes reveals diverse carbon, sulfur, nitrogen, and hydrogen metabolisms.</title>
        <authorList>
            <person name="Justice N.B."/>
            <person name="Norman A."/>
            <person name="Brown C.T."/>
            <person name="Singh A."/>
            <person name="Thomas B.C."/>
            <person name="Banfield J.F."/>
        </authorList>
    </citation>
    <scope>NUCLEOTIDE SEQUENCE [LARGE SCALE GENOMIC DNA]</scope>
    <source>
        <strain evidence="2">AMDSBA4</strain>
    </source>
</reference>
<evidence type="ECO:0000313" key="3">
    <source>
        <dbReference type="Proteomes" id="UP000242972"/>
    </source>
</evidence>